<feature type="compositionally biased region" description="Basic and acidic residues" evidence="3">
    <location>
        <begin position="981"/>
        <end position="998"/>
    </location>
</feature>
<dbReference type="PANTHER" id="PTHR42908">
    <property type="entry name" value="TRANSLATION ELONGATION FACTOR-RELATED"/>
    <property type="match status" value="1"/>
</dbReference>
<feature type="region of interest" description="Disordered" evidence="3">
    <location>
        <begin position="962"/>
        <end position="1009"/>
    </location>
</feature>
<dbReference type="InterPro" id="IPR004161">
    <property type="entry name" value="EFTu-like_2"/>
</dbReference>
<dbReference type="Pfam" id="PF03144">
    <property type="entry name" value="GTP_EFTU_D2"/>
    <property type="match status" value="1"/>
</dbReference>
<accession>W7TLY2</accession>
<dbReference type="EMBL" id="AZIL01000353">
    <property type="protein sequence ID" value="EWM28105.1"/>
    <property type="molecule type" value="Genomic_DNA"/>
</dbReference>
<dbReference type="FunFam" id="3.30.70.240:FF:000002">
    <property type="entry name" value="GTP-binding protein TypA"/>
    <property type="match status" value="1"/>
</dbReference>
<dbReference type="Pfam" id="PF21018">
    <property type="entry name" value="BipA_C"/>
    <property type="match status" value="1"/>
</dbReference>
<dbReference type="InterPro" id="IPR042116">
    <property type="entry name" value="TypA/BipA_C"/>
</dbReference>
<dbReference type="PROSITE" id="PS00301">
    <property type="entry name" value="G_TR_1"/>
    <property type="match status" value="1"/>
</dbReference>
<dbReference type="GO" id="GO:0009507">
    <property type="term" value="C:chloroplast"/>
    <property type="evidence" value="ECO:0007669"/>
    <property type="project" value="UniProtKB-SubCell"/>
</dbReference>
<dbReference type="InterPro" id="IPR000795">
    <property type="entry name" value="T_Tr_GTP-bd_dom"/>
</dbReference>
<dbReference type="OrthoDB" id="364892at2759"/>
<dbReference type="Gene3D" id="3.30.70.870">
    <property type="entry name" value="Elongation Factor G (Translational Gtpase), domain 3"/>
    <property type="match status" value="1"/>
</dbReference>
<comment type="caution">
    <text evidence="5">The sequence shown here is derived from an EMBL/GenBank/DDBJ whole genome shotgun (WGS) entry which is preliminary data.</text>
</comment>
<organism evidence="5 6">
    <name type="scientific">Nannochloropsis gaditana</name>
    <dbReference type="NCBI Taxonomy" id="72520"/>
    <lineage>
        <taxon>Eukaryota</taxon>
        <taxon>Sar</taxon>
        <taxon>Stramenopiles</taxon>
        <taxon>Ochrophyta</taxon>
        <taxon>Eustigmatophyceae</taxon>
        <taxon>Eustigmatales</taxon>
        <taxon>Monodopsidaceae</taxon>
        <taxon>Nannochloropsis</taxon>
    </lineage>
</organism>
<dbReference type="CDD" id="cd03710">
    <property type="entry name" value="BipA_TypA_C"/>
    <property type="match status" value="1"/>
</dbReference>
<dbReference type="PANTHER" id="PTHR42908:SF8">
    <property type="entry name" value="TR-TYPE G DOMAIN-CONTAINING PROTEIN"/>
    <property type="match status" value="1"/>
</dbReference>
<evidence type="ECO:0000256" key="2">
    <source>
        <dbReference type="SAM" id="Coils"/>
    </source>
</evidence>
<dbReference type="GO" id="GO:0003924">
    <property type="term" value="F:GTPase activity"/>
    <property type="evidence" value="ECO:0007669"/>
    <property type="project" value="InterPro"/>
</dbReference>
<dbReference type="PROSITE" id="PS51722">
    <property type="entry name" value="G_TR_2"/>
    <property type="match status" value="1"/>
</dbReference>
<dbReference type="FunFam" id="2.40.50.250:FF:000001">
    <property type="entry name" value="GTP-binding protein TypA"/>
    <property type="match status" value="1"/>
</dbReference>
<dbReference type="SUPFAM" id="SSF54980">
    <property type="entry name" value="EF-G C-terminal domain-like"/>
    <property type="match status" value="2"/>
</dbReference>
<dbReference type="SUPFAM" id="SSF52540">
    <property type="entry name" value="P-loop containing nucleoside triphosphate hydrolases"/>
    <property type="match status" value="1"/>
</dbReference>
<dbReference type="InterPro" id="IPR035651">
    <property type="entry name" value="BipA_V"/>
</dbReference>
<evidence type="ECO:0000259" key="4">
    <source>
        <dbReference type="PROSITE" id="PS51722"/>
    </source>
</evidence>
<comment type="subcellular location">
    <subcellularLocation>
        <location evidence="1">Plastid</location>
        <location evidence="1">Chloroplast</location>
    </subcellularLocation>
</comment>
<dbReference type="InterPro" id="IPR048876">
    <property type="entry name" value="BipA_C"/>
</dbReference>
<dbReference type="GO" id="GO:1990904">
    <property type="term" value="C:ribonucleoprotein complex"/>
    <property type="evidence" value="ECO:0007669"/>
    <property type="project" value="TreeGrafter"/>
</dbReference>
<evidence type="ECO:0000256" key="1">
    <source>
        <dbReference type="ARBA" id="ARBA00004229"/>
    </source>
</evidence>
<dbReference type="Gene3D" id="2.40.50.250">
    <property type="entry name" value="bipa protein"/>
    <property type="match status" value="1"/>
</dbReference>
<dbReference type="Gene3D" id="2.40.30.10">
    <property type="entry name" value="Translation factors"/>
    <property type="match status" value="1"/>
</dbReference>
<dbReference type="GO" id="GO:0005829">
    <property type="term" value="C:cytosol"/>
    <property type="evidence" value="ECO:0007669"/>
    <property type="project" value="TreeGrafter"/>
</dbReference>
<reference evidence="5 6" key="1">
    <citation type="journal article" date="2014" name="Mol. Plant">
        <title>Chromosome Scale Genome Assembly and Transcriptome Profiling of Nannochloropsis gaditana in Nitrogen Depletion.</title>
        <authorList>
            <person name="Corteggiani Carpinelli E."/>
            <person name="Telatin A."/>
            <person name="Vitulo N."/>
            <person name="Forcato C."/>
            <person name="D'Angelo M."/>
            <person name="Schiavon R."/>
            <person name="Vezzi A."/>
            <person name="Giacometti G.M."/>
            <person name="Morosinotto T."/>
            <person name="Valle G."/>
        </authorList>
    </citation>
    <scope>NUCLEOTIDE SEQUENCE [LARGE SCALE GENOMIC DNA]</scope>
    <source>
        <strain evidence="5 6">B-31</strain>
    </source>
</reference>
<dbReference type="Gene3D" id="3.30.70.240">
    <property type="match status" value="1"/>
</dbReference>
<dbReference type="SUPFAM" id="SSF50447">
    <property type="entry name" value="Translation proteins"/>
    <property type="match status" value="1"/>
</dbReference>
<dbReference type="InterPro" id="IPR000640">
    <property type="entry name" value="EFG_V-like"/>
</dbReference>
<dbReference type="Gene3D" id="3.40.50.300">
    <property type="entry name" value="P-loop containing nucleotide triphosphate hydrolases"/>
    <property type="match status" value="1"/>
</dbReference>
<feature type="coiled-coil region" evidence="2">
    <location>
        <begin position="917"/>
        <end position="948"/>
    </location>
</feature>
<gene>
    <name evidence="5" type="ORF">Naga_100036g37</name>
</gene>
<dbReference type="InterPro" id="IPR009000">
    <property type="entry name" value="Transl_B-barrel_sf"/>
</dbReference>
<protein>
    <submittedName>
        <fullName evidence="5">Gtp-binding protein</fullName>
    </submittedName>
</protein>
<keyword evidence="6" id="KW-1185">Reference proteome</keyword>
<dbReference type="InterPro" id="IPR005225">
    <property type="entry name" value="Small_GTP-bd"/>
</dbReference>
<dbReference type="AlphaFoldDB" id="W7TLY2"/>
<dbReference type="Pfam" id="PF00009">
    <property type="entry name" value="GTP_EFTU"/>
    <property type="match status" value="1"/>
</dbReference>
<dbReference type="InterPro" id="IPR031157">
    <property type="entry name" value="G_TR_CS"/>
</dbReference>
<keyword evidence="2" id="KW-0175">Coiled coil</keyword>
<proteinExistence type="predicted"/>
<dbReference type="Pfam" id="PF00679">
    <property type="entry name" value="EFG_C"/>
    <property type="match status" value="1"/>
</dbReference>
<feature type="domain" description="Tr-type G" evidence="4">
    <location>
        <begin position="49"/>
        <end position="243"/>
    </location>
</feature>
<evidence type="ECO:0000256" key="3">
    <source>
        <dbReference type="SAM" id="MobiDB-lite"/>
    </source>
</evidence>
<dbReference type="NCBIfam" id="TIGR00231">
    <property type="entry name" value="small_GTP"/>
    <property type="match status" value="1"/>
</dbReference>
<dbReference type="InterPro" id="IPR035647">
    <property type="entry name" value="EFG_III/V"/>
</dbReference>
<evidence type="ECO:0000313" key="5">
    <source>
        <dbReference type="EMBL" id="EWM28105.1"/>
    </source>
</evidence>
<dbReference type="PRINTS" id="PR00315">
    <property type="entry name" value="ELONGATNFCT"/>
</dbReference>
<name>W7TLY2_9STRA</name>
<dbReference type="GO" id="GO:0005525">
    <property type="term" value="F:GTP binding"/>
    <property type="evidence" value="ECO:0007669"/>
    <property type="project" value="InterPro"/>
</dbReference>
<dbReference type="InterPro" id="IPR027417">
    <property type="entry name" value="P-loop_NTPase"/>
</dbReference>
<evidence type="ECO:0000313" key="6">
    <source>
        <dbReference type="Proteomes" id="UP000019335"/>
    </source>
</evidence>
<dbReference type="Proteomes" id="UP000019335">
    <property type="component" value="Chromosome 5"/>
</dbReference>
<sequence>MLRISHRVLQAPPPWSTFKLAPRLPPPLAWTSNYRKGFSTISTATCDPNLIRNVAIIAHIDHGKTTICDRLMGSSAVTVDRVMDSMSLEKQRGITIMSKYTRVDFEGHVLNVVDTPGHADFGGEVERVLGMCSGCCLIVCGTEGPMAQSKYVLSKAIEQNLKPIVVINKVDREGSRPHEVESEVLDLFISLGAPDELLDYPVLFASAREGWAVQDMDDTDHSRGMAPLLEAIVATVPPPCAPEALSEPFRFAVNSLQTDSYVGRVCLGKVHTGQVKVGDSIKALSREDDGGVLQEGKVTKIFCQRGMEKLAVDAAYAGDILWLAGVEANVADTIAAPEVVVPLQTQKMDPPTLAITFSANDSPLAGQEGKYVTGSQVIGRLHKEVENNVSITLVPSSEPESIEVHGRGELQLGIIIETMRREGFELCVSPPKVLTKVCPSTGKTLEPVEEVTVDVDQELSGIVVEKLSARKGHLVHFGEHRGKSRLVFHVPSRGLLGFMNEIKTDTRGSAVVTRLFLEHKASVGQIDALFKGKLISMERGAATAYALNMLEERGVLFVQPGEEVYPGMIIGEHNRAVDLDVNPTKGKKLSNVRSVSADEAIRLTPPIVRVLEEYLAYMNEDEKLEVTPSKLRLRKRELDPNVRARKGKGADSQVSVPTGVEYEMRTLSKVLATTTILAPSLVFGDVQDTLHETRHPVSDVILNGNTKEGHQAKAVETLKLRIDERGCYVLAGPESKLSLSLCEDDVGARQQFTKEGTPIKTVNDGLSFAMSETPVETFSWVNGTVTNIGEVPICYVAFASRDTNLLAEALHTIPVNLPTTTVDVPPVESVDLAPGQAIDFAYLLPFDDSRDAPAFVGLANSLQACSHAVRTFVPVMSVMTKATDVEKIDDKGAGASASTTVIDKTQVKSAAAVDTIQATANNALDSTQSKLDEAINNLQNALGRSEAKKTVPVATSTSVDANAASAGSMSKDAAKPAGVEVTKETGTDTNRDASHSPTEEEELVNTSPAGHVTTSANIFLLVLTATLSGMAVFKKVQLSWRRSKRTPGCLHAELSHNQKKETITR</sequence>